<dbReference type="Pfam" id="PF11949">
    <property type="entry name" value="DUF3466"/>
    <property type="match status" value="1"/>
</dbReference>
<proteinExistence type="predicted"/>
<gene>
    <name evidence="2" type="ORF">DET48_13510</name>
</gene>
<reference evidence="2 3" key="1">
    <citation type="submission" date="2018-06" db="EMBL/GenBank/DDBJ databases">
        <title>Freshwater and sediment microbial communities from various areas in North America, analyzing microbe dynamics in response to fracking.</title>
        <authorList>
            <person name="Lamendella R."/>
        </authorList>
    </citation>
    <scope>NUCLEOTIDE SEQUENCE [LARGE SCALE GENOMIC DNA]</scope>
    <source>
        <strain evidence="2 3">99A</strain>
    </source>
</reference>
<feature type="signal peptide" evidence="1">
    <location>
        <begin position="1"/>
        <end position="26"/>
    </location>
</feature>
<dbReference type="InterPro" id="IPR020008">
    <property type="entry name" value="GlyGly_CTERM"/>
</dbReference>
<comment type="caution">
    <text evidence="2">The sequence shown here is derived from an EMBL/GenBank/DDBJ whole genome shotgun (WGS) entry which is preliminary data.</text>
</comment>
<dbReference type="NCBIfam" id="TIGR03501">
    <property type="entry name" value="GlyGly_CTERM"/>
    <property type="match status" value="1"/>
</dbReference>
<name>A0A329E4C8_VIBDI</name>
<sequence>MDFMNRKLFKLSLVSSAILATTQVSAALYNVVEVTPSTTNSYKSAYGVAIEPATTTGASDNCFVSNVAGSKSCDSYILGGETRLVEMNSGSEVDGLSFREEAPFAMNRQFNLINTYDDFENYCEAQLGYSTCNQWASVRWNIWSAELNGNATPNSIGFIGASTTSDEVYESANVVINSISDSGKAIGIDSGFANVTNFRRNSVTARTEDKVPSGYFQTRAWKSDGTYTAGSVSKEQATADNGTFYSSHPALWENSTGTAVEIPWVSGTALASSNNIAEGSMRDFVIVDNVIYGVGFNAYDSSNNYMNATVFKLDLGSNTFNTQSAWSSTVVNDATVVIGSDTVHTNSVITSVNKHLVAIGSAKRTGNTPYNGSASNRLFIVNDVSASSLNAFYPTGGILFAGAGGKAGAINNYNEIVGQLDFADTREIDGKPRVKRGFIYPYNAASSDATRMSRFTNKAWFLDDLTNGDNAASTNNQYRVVDATDINDAGVISGTALKCSGGYSTTSHNASCSGTETVVAVKLVPIAGATSSDISQRSTDTTTSERSGGSLGLWSLILLTLGWFRRK</sequence>
<dbReference type="AlphaFoldDB" id="A0A329E4C8"/>
<keyword evidence="1" id="KW-0732">Signal</keyword>
<feature type="chain" id="PRO_5016452463" evidence="1">
    <location>
        <begin position="27"/>
        <end position="567"/>
    </location>
</feature>
<accession>A0A329E4C8</accession>
<evidence type="ECO:0000256" key="1">
    <source>
        <dbReference type="SAM" id="SignalP"/>
    </source>
</evidence>
<organism evidence="2 3">
    <name type="scientific">Vibrio diazotrophicus</name>
    <dbReference type="NCBI Taxonomy" id="685"/>
    <lineage>
        <taxon>Bacteria</taxon>
        <taxon>Pseudomonadati</taxon>
        <taxon>Pseudomonadota</taxon>
        <taxon>Gammaproteobacteria</taxon>
        <taxon>Vibrionales</taxon>
        <taxon>Vibrionaceae</taxon>
        <taxon>Vibrio</taxon>
    </lineage>
</organism>
<evidence type="ECO:0000313" key="2">
    <source>
        <dbReference type="EMBL" id="RAS57851.1"/>
    </source>
</evidence>
<evidence type="ECO:0000313" key="3">
    <source>
        <dbReference type="Proteomes" id="UP000248729"/>
    </source>
</evidence>
<dbReference type="EMBL" id="QLTR01000035">
    <property type="protein sequence ID" value="RAS57851.1"/>
    <property type="molecule type" value="Genomic_DNA"/>
</dbReference>
<dbReference type="Proteomes" id="UP000248729">
    <property type="component" value="Unassembled WGS sequence"/>
</dbReference>
<dbReference type="InterPro" id="IPR022562">
    <property type="entry name" value="DUF3466"/>
</dbReference>
<protein>
    <submittedName>
        <fullName evidence="2">Putative secreted protein</fullName>
    </submittedName>
</protein>